<feature type="non-terminal residue" evidence="5">
    <location>
        <position position="1"/>
    </location>
</feature>
<keyword evidence="4" id="KW-0503">Monooxygenase</keyword>
<dbReference type="AlphaFoldDB" id="A0A9W4T841"/>
<dbReference type="PROSITE" id="PS00086">
    <property type="entry name" value="CYTOCHROME_P450"/>
    <property type="match status" value="1"/>
</dbReference>
<dbReference type="GO" id="GO:0004497">
    <property type="term" value="F:monooxygenase activity"/>
    <property type="evidence" value="ECO:0007669"/>
    <property type="project" value="UniProtKB-KW"/>
</dbReference>
<gene>
    <name evidence="5" type="ORF">FWILDA_LOCUS17783</name>
</gene>
<feature type="binding site" description="axial binding residue" evidence="3">
    <location>
        <position position="452"/>
    </location>
    <ligand>
        <name>heme</name>
        <dbReference type="ChEBI" id="CHEBI:30413"/>
    </ligand>
    <ligandPart>
        <name>Fe</name>
        <dbReference type="ChEBI" id="CHEBI:18248"/>
    </ligandPart>
</feature>
<keyword evidence="3 4" id="KW-0349">Heme</keyword>
<dbReference type="GO" id="GO:0005506">
    <property type="term" value="F:iron ion binding"/>
    <property type="evidence" value="ECO:0007669"/>
    <property type="project" value="InterPro"/>
</dbReference>
<evidence type="ECO:0000313" key="6">
    <source>
        <dbReference type="Proteomes" id="UP001153678"/>
    </source>
</evidence>
<feature type="non-terminal residue" evidence="5">
    <location>
        <position position="500"/>
    </location>
</feature>
<comment type="caution">
    <text evidence="5">The sequence shown here is derived from an EMBL/GenBank/DDBJ whole genome shotgun (WGS) entry which is preliminary data.</text>
</comment>
<protein>
    <submittedName>
        <fullName evidence="5">6075_t:CDS:1</fullName>
    </submittedName>
</protein>
<reference evidence="5" key="1">
    <citation type="submission" date="2022-08" db="EMBL/GenBank/DDBJ databases">
        <authorList>
            <person name="Kallberg Y."/>
            <person name="Tangrot J."/>
            <person name="Rosling A."/>
        </authorList>
    </citation>
    <scope>NUCLEOTIDE SEQUENCE</scope>
    <source>
        <strain evidence="5">Wild A</strain>
    </source>
</reference>
<keyword evidence="2 3" id="KW-0408">Iron</keyword>
<comment type="cofactor">
    <cofactor evidence="3">
        <name>heme</name>
        <dbReference type="ChEBI" id="CHEBI:30413"/>
    </cofactor>
</comment>
<dbReference type="PANTHER" id="PTHR24301:SF2">
    <property type="entry name" value="THROMBOXANE-A SYNTHASE"/>
    <property type="match status" value="1"/>
</dbReference>
<dbReference type="PANTHER" id="PTHR24301">
    <property type="entry name" value="THROMBOXANE-A SYNTHASE"/>
    <property type="match status" value="1"/>
</dbReference>
<name>A0A9W4T841_9GLOM</name>
<dbReference type="GO" id="GO:0016705">
    <property type="term" value="F:oxidoreductase activity, acting on paired donors, with incorporation or reduction of molecular oxygen"/>
    <property type="evidence" value="ECO:0007669"/>
    <property type="project" value="InterPro"/>
</dbReference>
<dbReference type="Proteomes" id="UP001153678">
    <property type="component" value="Unassembled WGS sequence"/>
</dbReference>
<dbReference type="PRINTS" id="PR00463">
    <property type="entry name" value="EP450I"/>
</dbReference>
<evidence type="ECO:0000256" key="1">
    <source>
        <dbReference type="ARBA" id="ARBA00022723"/>
    </source>
</evidence>
<dbReference type="GO" id="GO:0020037">
    <property type="term" value="F:heme binding"/>
    <property type="evidence" value="ECO:0007669"/>
    <property type="project" value="InterPro"/>
</dbReference>
<sequence length="500" mass="58508">YFTRVNPLPGPFPFPFIGNVPQFALYCRGDLKEFFEYNQKKYGDIYELFMGGRRIILSRSEYVEKLLSPKSQHMVRFPYTQGLDELGMMGRGLIANHDLRSWSYNRHFFTQAILAPKFTKKAIDWSNDLFNELESYWNKLYLKDDDQNKLDCSAWFNRYTNDMIIALTTGERSYRMASYFNTQGDEKAEYQQSLIDDSENFIQAFRKQILEAPIFLIIPPFIRHYVPFFKSKSDAILRNVEFIYQKLESIIKKRRQEIENTSLDKPLSHDMLTSLITANTSRDINHVETVEGEVMNLPMTDLEIRNVMFDTFLGGTLKTANLLSFIIYHVASNPDVKKKMFEEIDGVFQGDKTRSITEDDYEKLKYCEAIIKEVDRVLPVLNTVARYSQEPDEIAGYKWPAGTMFHVNTASIHKNKDYWEEPERFNPDRWMIKDFEPKKFSFIMFGGGLRICPGRKLAMIEMICLMALLYRKFDIDLIDKNSPLKTVSSALIICPELLVK</sequence>
<evidence type="ECO:0000313" key="5">
    <source>
        <dbReference type="EMBL" id="CAI2196850.1"/>
    </source>
</evidence>
<dbReference type="InterPro" id="IPR002401">
    <property type="entry name" value="Cyt_P450_E_grp-I"/>
</dbReference>
<evidence type="ECO:0000256" key="4">
    <source>
        <dbReference type="RuleBase" id="RU000461"/>
    </source>
</evidence>
<dbReference type="InterPro" id="IPR001128">
    <property type="entry name" value="Cyt_P450"/>
</dbReference>
<accession>A0A9W4T841</accession>
<dbReference type="EMBL" id="CAMKVN010015117">
    <property type="protein sequence ID" value="CAI2196850.1"/>
    <property type="molecule type" value="Genomic_DNA"/>
</dbReference>
<dbReference type="InterPro" id="IPR036396">
    <property type="entry name" value="Cyt_P450_sf"/>
</dbReference>
<dbReference type="PRINTS" id="PR00385">
    <property type="entry name" value="P450"/>
</dbReference>
<keyword evidence="1 3" id="KW-0479">Metal-binding</keyword>
<dbReference type="CDD" id="cd00302">
    <property type="entry name" value="cytochrome_P450"/>
    <property type="match status" value="1"/>
</dbReference>
<dbReference type="Pfam" id="PF00067">
    <property type="entry name" value="p450"/>
    <property type="match status" value="1"/>
</dbReference>
<organism evidence="5 6">
    <name type="scientific">Funneliformis geosporum</name>
    <dbReference type="NCBI Taxonomy" id="1117311"/>
    <lineage>
        <taxon>Eukaryota</taxon>
        <taxon>Fungi</taxon>
        <taxon>Fungi incertae sedis</taxon>
        <taxon>Mucoromycota</taxon>
        <taxon>Glomeromycotina</taxon>
        <taxon>Glomeromycetes</taxon>
        <taxon>Glomerales</taxon>
        <taxon>Glomeraceae</taxon>
        <taxon>Funneliformis</taxon>
    </lineage>
</organism>
<dbReference type="InterPro" id="IPR017972">
    <property type="entry name" value="Cyt_P450_CS"/>
</dbReference>
<dbReference type="SUPFAM" id="SSF48264">
    <property type="entry name" value="Cytochrome P450"/>
    <property type="match status" value="1"/>
</dbReference>
<evidence type="ECO:0000256" key="3">
    <source>
        <dbReference type="PIRSR" id="PIRSR602401-1"/>
    </source>
</evidence>
<dbReference type="Gene3D" id="1.10.630.10">
    <property type="entry name" value="Cytochrome P450"/>
    <property type="match status" value="1"/>
</dbReference>
<comment type="similarity">
    <text evidence="4">Belongs to the cytochrome P450 family.</text>
</comment>
<keyword evidence="4" id="KW-0560">Oxidoreductase</keyword>
<proteinExistence type="inferred from homology"/>
<dbReference type="OrthoDB" id="1470350at2759"/>
<keyword evidence="6" id="KW-1185">Reference proteome</keyword>
<evidence type="ECO:0000256" key="2">
    <source>
        <dbReference type="ARBA" id="ARBA00023004"/>
    </source>
</evidence>